<feature type="transmembrane region" description="Helical" evidence="7">
    <location>
        <begin position="45"/>
        <end position="65"/>
    </location>
</feature>
<dbReference type="RefSeq" id="WP_021290519.1">
    <property type="nucleotide sequence ID" value="NZ_BNER01000009.1"/>
</dbReference>
<sequence length="415" mass="45412">MRLKGLVQTWRYPVILLFSIGISGVGNWVYFIALNLIVLNMTGSALAVSVLYIVRALSTVFTTIWSGTLIDRLNKKYLMIILNVFQTVLITILPFASSFVFIYCMVFIITIASSMYHPTSMTYITKLIPSKQRKRFNSLRSLLDSGAFLTGPAIAGMLFTVGTPNMAIFINAIALFLSALFTLAMPNLEKSRQLEGTINKKMSLVKADWSIVISFSLQNVYLMIVYFLFSVMIVIMTATDSLEAAFATQVLSLSEGEYGVLVSIAGAGVFVGSFINTIVVEKIPTSWLISVGSIITAIGYVVFSMSVTFLIASVGCFVLSFATAFANTGFYTFYQNNIPVDMMGRVGSIYGFAEAFLIILATAIFGVAAELIPIRCIVVFGATLMLFVAITLFICAIRSSKAGYYQNVTAKAEEI</sequence>
<feature type="transmembrane region" description="Helical" evidence="7">
    <location>
        <begin position="77"/>
        <end position="94"/>
    </location>
</feature>
<comment type="caution">
    <text evidence="9">The sequence shown here is derived from an EMBL/GenBank/DDBJ whole genome shotgun (WGS) entry which is preliminary data.</text>
</comment>
<dbReference type="SUPFAM" id="SSF103473">
    <property type="entry name" value="MFS general substrate transporter"/>
    <property type="match status" value="1"/>
</dbReference>
<keyword evidence="4 7" id="KW-0812">Transmembrane</keyword>
<evidence type="ECO:0000256" key="3">
    <source>
        <dbReference type="ARBA" id="ARBA00022475"/>
    </source>
</evidence>
<evidence type="ECO:0000256" key="4">
    <source>
        <dbReference type="ARBA" id="ARBA00022692"/>
    </source>
</evidence>
<evidence type="ECO:0000256" key="5">
    <source>
        <dbReference type="ARBA" id="ARBA00022989"/>
    </source>
</evidence>
<keyword evidence="2" id="KW-0813">Transport</keyword>
<evidence type="ECO:0000256" key="6">
    <source>
        <dbReference type="ARBA" id="ARBA00023136"/>
    </source>
</evidence>
<reference evidence="10" key="2">
    <citation type="submission" date="2014-05" db="EMBL/GenBank/DDBJ databases">
        <title>Draft genome sequence of Virgibacillus massiliensis Vm-5.</title>
        <authorList>
            <person name="Khelaifia S."/>
            <person name="Croce O."/>
            <person name="Lagier J.C."/>
            <person name="Raoult D."/>
        </authorList>
    </citation>
    <scope>NUCLEOTIDE SEQUENCE [LARGE SCALE GENOMIC DNA]</scope>
    <source>
        <strain evidence="10">Vm-5</strain>
    </source>
</reference>
<dbReference type="PROSITE" id="PS50850">
    <property type="entry name" value="MFS"/>
    <property type="match status" value="1"/>
</dbReference>
<feature type="transmembrane region" description="Helical" evidence="7">
    <location>
        <begin position="286"/>
        <end position="303"/>
    </location>
</feature>
<keyword evidence="3" id="KW-1003">Cell membrane</keyword>
<feature type="transmembrane region" description="Helical" evidence="7">
    <location>
        <begin position="258"/>
        <end position="279"/>
    </location>
</feature>
<organism evidence="9 10">
    <name type="scientific">Virgibacillus massiliensis</name>
    <dbReference type="NCBI Taxonomy" id="1462526"/>
    <lineage>
        <taxon>Bacteria</taxon>
        <taxon>Bacillati</taxon>
        <taxon>Bacillota</taxon>
        <taxon>Bacilli</taxon>
        <taxon>Bacillales</taxon>
        <taxon>Bacillaceae</taxon>
        <taxon>Virgibacillus</taxon>
    </lineage>
</organism>
<gene>
    <name evidence="9" type="ORF">BN990_03568</name>
</gene>
<dbReference type="Pfam" id="PF07690">
    <property type="entry name" value="MFS_1"/>
    <property type="match status" value="1"/>
</dbReference>
<dbReference type="PANTHER" id="PTHR43266:SF2">
    <property type="entry name" value="MAJOR FACILITATOR SUPERFAMILY (MFS) PROFILE DOMAIN-CONTAINING PROTEIN"/>
    <property type="match status" value="1"/>
</dbReference>
<feature type="transmembrane region" description="Helical" evidence="7">
    <location>
        <begin position="12"/>
        <end position="33"/>
    </location>
</feature>
<evidence type="ECO:0000256" key="7">
    <source>
        <dbReference type="SAM" id="Phobius"/>
    </source>
</evidence>
<feature type="transmembrane region" description="Helical" evidence="7">
    <location>
        <begin position="309"/>
        <end position="334"/>
    </location>
</feature>
<keyword evidence="5 7" id="KW-1133">Transmembrane helix</keyword>
<dbReference type="AlphaFoldDB" id="A0A024QF91"/>
<proteinExistence type="predicted"/>
<dbReference type="InterPro" id="IPR020846">
    <property type="entry name" value="MFS_dom"/>
</dbReference>
<comment type="subcellular location">
    <subcellularLocation>
        <location evidence="1">Cell membrane</location>
        <topology evidence="1">Multi-pass membrane protein</topology>
    </subcellularLocation>
</comment>
<evidence type="ECO:0000256" key="2">
    <source>
        <dbReference type="ARBA" id="ARBA00022448"/>
    </source>
</evidence>
<dbReference type="CDD" id="cd06173">
    <property type="entry name" value="MFS_MefA_like"/>
    <property type="match status" value="1"/>
</dbReference>
<dbReference type="InterPro" id="IPR011701">
    <property type="entry name" value="MFS"/>
</dbReference>
<feature type="transmembrane region" description="Helical" evidence="7">
    <location>
        <begin position="100"/>
        <end position="118"/>
    </location>
</feature>
<evidence type="ECO:0000259" key="8">
    <source>
        <dbReference type="PROSITE" id="PS50850"/>
    </source>
</evidence>
<dbReference type="PANTHER" id="PTHR43266">
    <property type="entry name" value="MACROLIDE-EFFLUX PROTEIN"/>
    <property type="match status" value="1"/>
</dbReference>
<dbReference type="InterPro" id="IPR036259">
    <property type="entry name" value="MFS_trans_sf"/>
</dbReference>
<feature type="transmembrane region" description="Helical" evidence="7">
    <location>
        <begin position="209"/>
        <end position="238"/>
    </location>
</feature>
<keyword evidence="6 7" id="KW-0472">Membrane</keyword>
<feature type="transmembrane region" description="Helical" evidence="7">
    <location>
        <begin position="372"/>
        <end position="397"/>
    </location>
</feature>
<evidence type="ECO:0000256" key="1">
    <source>
        <dbReference type="ARBA" id="ARBA00004651"/>
    </source>
</evidence>
<keyword evidence="10" id="KW-1185">Reference proteome</keyword>
<dbReference type="GO" id="GO:0022857">
    <property type="term" value="F:transmembrane transporter activity"/>
    <property type="evidence" value="ECO:0007669"/>
    <property type="project" value="InterPro"/>
</dbReference>
<dbReference type="STRING" id="1462526.BN990_03568"/>
<evidence type="ECO:0000313" key="10">
    <source>
        <dbReference type="Proteomes" id="UP000028875"/>
    </source>
</evidence>
<dbReference type="OrthoDB" id="2156306at2"/>
<accession>A0A024QF91</accession>
<dbReference type="GO" id="GO:0005886">
    <property type="term" value="C:plasma membrane"/>
    <property type="evidence" value="ECO:0007669"/>
    <property type="project" value="UniProtKB-SubCell"/>
</dbReference>
<dbReference type="Proteomes" id="UP000028875">
    <property type="component" value="Unassembled WGS sequence"/>
</dbReference>
<name>A0A024QF91_9BACI</name>
<feature type="transmembrane region" description="Helical" evidence="7">
    <location>
        <begin position="139"/>
        <end position="161"/>
    </location>
</feature>
<dbReference type="eggNOG" id="COG2271">
    <property type="taxonomic scope" value="Bacteria"/>
</dbReference>
<evidence type="ECO:0000313" key="9">
    <source>
        <dbReference type="EMBL" id="CDQ41213.1"/>
    </source>
</evidence>
<feature type="transmembrane region" description="Helical" evidence="7">
    <location>
        <begin position="167"/>
        <end position="188"/>
    </location>
</feature>
<feature type="domain" description="Major facilitator superfamily (MFS) profile" evidence="8">
    <location>
        <begin position="12"/>
        <end position="399"/>
    </location>
</feature>
<dbReference type="EMBL" id="CCDP010000002">
    <property type="protein sequence ID" value="CDQ41213.1"/>
    <property type="molecule type" value="Genomic_DNA"/>
</dbReference>
<protein>
    <submittedName>
        <fullName evidence="9">Enterobactin exporter EntS</fullName>
    </submittedName>
</protein>
<reference evidence="9 10" key="1">
    <citation type="submission" date="2014-03" db="EMBL/GenBank/DDBJ databases">
        <authorList>
            <person name="Urmite Genomes U."/>
        </authorList>
    </citation>
    <scope>NUCLEOTIDE SEQUENCE [LARGE SCALE GENOMIC DNA]</scope>
    <source>
        <strain evidence="9 10">Vm-5</strain>
    </source>
</reference>
<feature type="transmembrane region" description="Helical" evidence="7">
    <location>
        <begin position="346"/>
        <end position="366"/>
    </location>
</feature>
<dbReference type="Gene3D" id="1.20.1250.20">
    <property type="entry name" value="MFS general substrate transporter like domains"/>
    <property type="match status" value="1"/>
</dbReference>